<keyword evidence="2" id="KW-1133">Transmembrane helix</keyword>
<dbReference type="EMBL" id="JBJQND010000005">
    <property type="protein sequence ID" value="KAL3875355.1"/>
    <property type="molecule type" value="Genomic_DNA"/>
</dbReference>
<feature type="compositionally biased region" description="Acidic residues" evidence="1">
    <location>
        <begin position="383"/>
        <end position="393"/>
    </location>
</feature>
<proteinExistence type="predicted"/>
<feature type="compositionally biased region" description="Basic and acidic residues" evidence="1">
    <location>
        <begin position="447"/>
        <end position="467"/>
    </location>
</feature>
<sequence>MEHGKHFMMKQIFIFLSLCVCTCVCLPVSKWKIQWIAYSEIRKDTMQEMEKRDRNGIVFPLKPLADESDSDPSYAVLIPEQYQSHSPFTSHGDTTSPGHQSDSKQSSDGKHLLSIESNTGANYSLVQGVTKNTSLLKVLTHRYNNTVQKAGTGGIYTFNDQINFAELKSEPKPLTEQSSEMVVVSIATAVAALFSLSVMAALFGCCCRKKRQIKKSDSRDSLKESSESGASPSTVNVKQEPSTDRDNNAVRKDSKPKIKENGDGDDPVLSVKDKIKAFETQKKNIHVSQPPESPRQLKQRPLSEAFKHFETTGILIGMGKSPKKAAEVRGDTPEPEEEEIPGINHNHIPAITEVSPAPSGAIYSSEEDDDIPKIDNPDVVIASEDDDDEDEFAAIERETEVLKSFRRAAPPRNRNPATRASRQKLKDELRPQKRDSPAKETSSLDSKPVENRLTPDKLTKENKKTDVSKTASPDSNSQYRLTAAAGPSIEENRTSKSASGSVENVFYLIDPTAKSKSVGDVQKLPSVDKVKKLHKDRNVKDSEELIQALRSKMQKDDKNYSTEQKQDDDLSATERKRTQSDPSRQSQTFVQTNV</sequence>
<feature type="compositionally biased region" description="Basic and acidic residues" evidence="1">
    <location>
        <begin position="424"/>
        <end position="438"/>
    </location>
</feature>
<keyword evidence="3" id="KW-0732">Signal</keyword>
<feature type="compositionally biased region" description="Basic and acidic residues" evidence="1">
    <location>
        <begin position="394"/>
        <end position="403"/>
    </location>
</feature>
<feature type="region of interest" description="Disordered" evidence="1">
    <location>
        <begin position="319"/>
        <end position="502"/>
    </location>
</feature>
<organism evidence="4 5">
    <name type="scientific">Sinanodonta woodiana</name>
    <name type="common">Chinese pond mussel</name>
    <name type="synonym">Anodonta woodiana</name>
    <dbReference type="NCBI Taxonomy" id="1069815"/>
    <lineage>
        <taxon>Eukaryota</taxon>
        <taxon>Metazoa</taxon>
        <taxon>Spiralia</taxon>
        <taxon>Lophotrochozoa</taxon>
        <taxon>Mollusca</taxon>
        <taxon>Bivalvia</taxon>
        <taxon>Autobranchia</taxon>
        <taxon>Heteroconchia</taxon>
        <taxon>Palaeoheterodonta</taxon>
        <taxon>Unionida</taxon>
        <taxon>Unionoidea</taxon>
        <taxon>Unionidae</taxon>
        <taxon>Unioninae</taxon>
        <taxon>Sinanodonta</taxon>
    </lineage>
</organism>
<comment type="caution">
    <text evidence="4">The sequence shown here is derived from an EMBL/GenBank/DDBJ whole genome shotgun (WGS) entry which is preliminary data.</text>
</comment>
<keyword evidence="2" id="KW-0472">Membrane</keyword>
<evidence type="ECO:0000256" key="3">
    <source>
        <dbReference type="SAM" id="SignalP"/>
    </source>
</evidence>
<dbReference type="AlphaFoldDB" id="A0ABD3WPC7"/>
<feature type="compositionally biased region" description="Basic and acidic residues" evidence="1">
    <location>
        <begin position="101"/>
        <end position="110"/>
    </location>
</feature>
<protein>
    <submittedName>
        <fullName evidence="4">Uncharacterized protein</fullName>
    </submittedName>
</protein>
<name>A0ABD3WPC7_SINWO</name>
<accession>A0ABD3WPC7</accession>
<feature type="region of interest" description="Disordered" evidence="1">
    <location>
        <begin position="280"/>
        <end position="299"/>
    </location>
</feature>
<feature type="transmembrane region" description="Helical" evidence="2">
    <location>
        <begin position="181"/>
        <end position="206"/>
    </location>
</feature>
<evidence type="ECO:0000256" key="2">
    <source>
        <dbReference type="SAM" id="Phobius"/>
    </source>
</evidence>
<feature type="compositionally biased region" description="Polar residues" evidence="1">
    <location>
        <begin position="580"/>
        <end position="594"/>
    </location>
</feature>
<keyword evidence="5" id="KW-1185">Reference proteome</keyword>
<feature type="compositionally biased region" description="Basic and acidic residues" evidence="1">
    <location>
        <begin position="553"/>
        <end position="579"/>
    </location>
</feature>
<feature type="region of interest" description="Disordered" evidence="1">
    <location>
        <begin position="216"/>
        <end position="269"/>
    </location>
</feature>
<evidence type="ECO:0000313" key="4">
    <source>
        <dbReference type="EMBL" id="KAL3875355.1"/>
    </source>
</evidence>
<feature type="compositionally biased region" description="Polar residues" evidence="1">
    <location>
        <begin position="468"/>
        <end position="480"/>
    </location>
</feature>
<evidence type="ECO:0000313" key="5">
    <source>
        <dbReference type="Proteomes" id="UP001634394"/>
    </source>
</evidence>
<feature type="signal peptide" evidence="3">
    <location>
        <begin position="1"/>
        <end position="23"/>
    </location>
</feature>
<feature type="compositionally biased region" description="Basic and acidic residues" evidence="1">
    <location>
        <begin position="216"/>
        <end position="226"/>
    </location>
</feature>
<feature type="region of interest" description="Disordered" evidence="1">
    <location>
        <begin position="86"/>
        <end position="110"/>
    </location>
</feature>
<feature type="compositionally biased region" description="Basic and acidic residues" evidence="1">
    <location>
        <begin position="241"/>
        <end position="262"/>
    </location>
</feature>
<keyword evidence="2" id="KW-0812">Transmembrane</keyword>
<dbReference type="Proteomes" id="UP001634394">
    <property type="component" value="Unassembled WGS sequence"/>
</dbReference>
<reference evidence="4 5" key="1">
    <citation type="submission" date="2024-11" db="EMBL/GenBank/DDBJ databases">
        <title>Chromosome-level genome assembly of the freshwater bivalve Anodonta woodiana.</title>
        <authorList>
            <person name="Chen X."/>
        </authorList>
    </citation>
    <scope>NUCLEOTIDE SEQUENCE [LARGE SCALE GENOMIC DNA]</scope>
    <source>
        <strain evidence="4">MN2024</strain>
        <tissue evidence="4">Gills</tissue>
    </source>
</reference>
<evidence type="ECO:0000256" key="1">
    <source>
        <dbReference type="SAM" id="MobiDB-lite"/>
    </source>
</evidence>
<feature type="compositionally biased region" description="Basic and acidic residues" evidence="1">
    <location>
        <begin position="532"/>
        <end position="543"/>
    </location>
</feature>
<feature type="compositionally biased region" description="Polar residues" evidence="1">
    <location>
        <begin position="227"/>
        <end position="240"/>
    </location>
</feature>
<feature type="region of interest" description="Disordered" evidence="1">
    <location>
        <begin position="532"/>
        <end position="594"/>
    </location>
</feature>
<gene>
    <name evidence="4" type="ORF">ACJMK2_033312</name>
</gene>
<feature type="compositionally biased region" description="Polar residues" evidence="1">
    <location>
        <begin position="86"/>
        <end position="100"/>
    </location>
</feature>
<feature type="compositionally biased region" description="Low complexity" evidence="1">
    <location>
        <begin position="407"/>
        <end position="420"/>
    </location>
</feature>
<feature type="chain" id="PRO_5044788223" evidence="3">
    <location>
        <begin position="24"/>
        <end position="594"/>
    </location>
</feature>